<evidence type="ECO:0000256" key="1">
    <source>
        <dbReference type="ARBA" id="ARBA00022723"/>
    </source>
</evidence>
<dbReference type="EMBL" id="JALJOV010000218">
    <property type="protein sequence ID" value="KAK9865777.1"/>
    <property type="molecule type" value="Genomic_DNA"/>
</dbReference>
<reference evidence="7 8" key="1">
    <citation type="journal article" date="2024" name="Nat. Commun.">
        <title>Phylogenomics reveals the evolutionary origins of lichenization in chlorophyte algae.</title>
        <authorList>
            <person name="Puginier C."/>
            <person name="Libourel C."/>
            <person name="Otte J."/>
            <person name="Skaloud P."/>
            <person name="Haon M."/>
            <person name="Grisel S."/>
            <person name="Petersen M."/>
            <person name="Berrin J.G."/>
            <person name="Delaux P.M."/>
            <person name="Dal Grande F."/>
            <person name="Keller J."/>
        </authorList>
    </citation>
    <scope>NUCLEOTIDE SEQUENCE [LARGE SCALE GENOMIC DNA]</scope>
    <source>
        <strain evidence="7 8">SAG 2523</strain>
    </source>
</reference>
<dbReference type="GO" id="GO:0003729">
    <property type="term" value="F:mRNA binding"/>
    <property type="evidence" value="ECO:0007669"/>
    <property type="project" value="TreeGrafter"/>
</dbReference>
<dbReference type="PROSITE" id="PS01358">
    <property type="entry name" value="ZF_RANBP2_1"/>
    <property type="match status" value="5"/>
</dbReference>
<feature type="compositionally biased region" description="Gly residues" evidence="5">
    <location>
        <begin position="604"/>
        <end position="623"/>
    </location>
</feature>
<proteinExistence type="predicted"/>
<dbReference type="Gene3D" id="4.10.1060.10">
    <property type="entry name" value="Zinc finger, RanBP2-type"/>
    <property type="match status" value="5"/>
</dbReference>
<dbReference type="Pfam" id="PF00641">
    <property type="entry name" value="Zn_ribbon_RanBP"/>
    <property type="match status" value="5"/>
</dbReference>
<feature type="region of interest" description="Disordered" evidence="5">
    <location>
        <begin position="569"/>
        <end position="647"/>
    </location>
</feature>
<dbReference type="PANTHER" id="PTHR23111">
    <property type="entry name" value="ZINC FINGER PROTEIN"/>
    <property type="match status" value="1"/>
</dbReference>
<evidence type="ECO:0000256" key="2">
    <source>
        <dbReference type="ARBA" id="ARBA00022771"/>
    </source>
</evidence>
<feature type="compositionally biased region" description="Basic and acidic residues" evidence="5">
    <location>
        <begin position="318"/>
        <end position="331"/>
    </location>
</feature>
<dbReference type="Proteomes" id="UP001485043">
    <property type="component" value="Unassembled WGS sequence"/>
</dbReference>
<keyword evidence="2 4" id="KW-0863">Zinc-finger</keyword>
<sequence length="647" mass="69560">MHSRRPLLKMIVAGEDHTNAFAGIDSKAPSAVESLDAVRQGANVGAIAEDQPGVEGGGASESQQPAYASFEAAAAADSSSSSDSDAELPPVDESKDVAAAMYVEEADLPLAGAPPMEKLSDPSLVQKWLEQRRAYIQQLWDSKFFNFKEGQPQTPPLGNWTATGHLKRADMAVGRQRPDLMHSLPQDLVREMAQLKPLFSDKKIASSYKRMAATYVEGRDTDQGSGGPAQTPDLLRFLYSIDVAMSRTDNMTKKHPSVQDVTTIENQMRLGAQILPMISALLAKQPEPAAIKAAEAAKAAHQSWSESIQMPPGTGSKYGREQRTSRFEQHDQKPGDWVCPECNANNFARRTSCFKCDASRPAGMPARFAERRSSPDAAAQPGDWACAECGFSNFARRKTCFQCNAGRPAGTAPTSGMKPGDWECGDCGEVNFARRTECFGCGAPVSSAAKMEPSVGRGSMRQDRGSMRQERGSMDRSSRSSDRTPSPMEMRPGDWLCPECRAHNFATKTECFKCTFPRPASAGPPRTDARAGAGPGDRGMQPGDWSCPSCNSHNFAKRDQCFSCGQDRPAEAGRGFADRGPPRQPRMEGAGWWDDAGSASRGSGRPGRSGGGRSGGGRSGGGSQRSDRPRSIPDSSGGAPQGRDDFW</sequence>
<dbReference type="GO" id="GO:0008270">
    <property type="term" value="F:zinc ion binding"/>
    <property type="evidence" value="ECO:0007669"/>
    <property type="project" value="UniProtKB-KW"/>
</dbReference>
<feature type="domain" description="RanBP2-type" evidence="6">
    <location>
        <begin position="418"/>
        <end position="447"/>
    </location>
</feature>
<dbReference type="SMART" id="SM00547">
    <property type="entry name" value="ZnF_RBZ"/>
    <property type="match status" value="5"/>
</dbReference>
<feature type="domain" description="RanBP2-type" evidence="6">
    <location>
        <begin position="491"/>
        <end position="520"/>
    </location>
</feature>
<feature type="region of interest" description="Disordered" evidence="5">
    <location>
        <begin position="450"/>
        <end position="493"/>
    </location>
</feature>
<keyword evidence="3" id="KW-0862">Zinc</keyword>
<feature type="domain" description="RanBP2-type" evidence="6">
    <location>
        <begin position="333"/>
        <end position="362"/>
    </location>
</feature>
<feature type="compositionally biased region" description="Basic and acidic residues" evidence="5">
    <location>
        <begin position="460"/>
        <end position="482"/>
    </location>
</feature>
<dbReference type="InterPro" id="IPR001876">
    <property type="entry name" value="Znf_RanBP2"/>
</dbReference>
<evidence type="ECO:0000256" key="4">
    <source>
        <dbReference type="PROSITE-ProRule" id="PRU00322"/>
    </source>
</evidence>
<dbReference type="PANTHER" id="PTHR23111:SF40">
    <property type="entry name" value="RNA-BINDING PROTEIN INVOLVED IN HETEROCHROMATIN ASSEMBLY-RELATED"/>
    <property type="match status" value="1"/>
</dbReference>
<feature type="domain" description="RanBP2-type" evidence="6">
    <location>
        <begin position="380"/>
        <end position="409"/>
    </location>
</feature>
<keyword evidence="1" id="KW-0479">Metal-binding</keyword>
<feature type="domain" description="RanBP2-type" evidence="6">
    <location>
        <begin position="541"/>
        <end position="570"/>
    </location>
</feature>
<dbReference type="SUPFAM" id="SSF90209">
    <property type="entry name" value="Ran binding protein zinc finger-like"/>
    <property type="match status" value="5"/>
</dbReference>
<protein>
    <recommendedName>
        <fullName evidence="6">RanBP2-type domain-containing protein</fullName>
    </recommendedName>
</protein>
<feature type="compositionally biased region" description="Low complexity" evidence="5">
    <location>
        <begin position="72"/>
        <end position="83"/>
    </location>
</feature>
<organism evidence="7 8">
    <name type="scientific">Apatococcus fuscideae</name>
    <dbReference type="NCBI Taxonomy" id="2026836"/>
    <lineage>
        <taxon>Eukaryota</taxon>
        <taxon>Viridiplantae</taxon>
        <taxon>Chlorophyta</taxon>
        <taxon>core chlorophytes</taxon>
        <taxon>Trebouxiophyceae</taxon>
        <taxon>Chlorellales</taxon>
        <taxon>Chlorellaceae</taxon>
        <taxon>Apatococcus</taxon>
    </lineage>
</organism>
<accession>A0AAW1T9M4</accession>
<dbReference type="AlphaFoldDB" id="A0AAW1T9M4"/>
<feature type="region of interest" description="Disordered" evidence="5">
    <location>
        <begin position="49"/>
        <end position="90"/>
    </location>
</feature>
<evidence type="ECO:0000256" key="5">
    <source>
        <dbReference type="SAM" id="MobiDB-lite"/>
    </source>
</evidence>
<evidence type="ECO:0000259" key="6">
    <source>
        <dbReference type="PROSITE" id="PS50199"/>
    </source>
</evidence>
<dbReference type="PROSITE" id="PS50199">
    <property type="entry name" value="ZF_RANBP2_2"/>
    <property type="match status" value="5"/>
</dbReference>
<keyword evidence="8" id="KW-1185">Reference proteome</keyword>
<feature type="compositionally biased region" description="Basic and acidic residues" evidence="5">
    <location>
        <begin position="569"/>
        <end position="581"/>
    </location>
</feature>
<feature type="compositionally biased region" description="Low complexity" evidence="5">
    <location>
        <begin position="523"/>
        <end position="532"/>
    </location>
</feature>
<comment type="caution">
    <text evidence="7">The sequence shown here is derived from an EMBL/GenBank/DDBJ whole genome shotgun (WGS) entry which is preliminary data.</text>
</comment>
<gene>
    <name evidence="7" type="ORF">WJX84_011091</name>
</gene>
<dbReference type="InterPro" id="IPR036443">
    <property type="entry name" value="Znf_RanBP2_sf"/>
</dbReference>
<evidence type="ECO:0000256" key="3">
    <source>
        <dbReference type="ARBA" id="ARBA00022833"/>
    </source>
</evidence>
<evidence type="ECO:0000313" key="7">
    <source>
        <dbReference type="EMBL" id="KAK9865777.1"/>
    </source>
</evidence>
<name>A0AAW1T9M4_9CHLO</name>
<feature type="region of interest" description="Disordered" evidence="5">
    <location>
        <begin position="516"/>
        <end position="540"/>
    </location>
</feature>
<feature type="region of interest" description="Disordered" evidence="5">
    <location>
        <begin position="302"/>
        <end position="331"/>
    </location>
</feature>
<evidence type="ECO:0000313" key="8">
    <source>
        <dbReference type="Proteomes" id="UP001485043"/>
    </source>
</evidence>